<dbReference type="InterPro" id="IPR016193">
    <property type="entry name" value="Cytidine_deaminase-like"/>
</dbReference>
<dbReference type="PANTHER" id="PTHR30592">
    <property type="entry name" value="FORMATE DEHYDROGENASE"/>
    <property type="match status" value="1"/>
</dbReference>
<proteinExistence type="predicted"/>
<feature type="non-terminal residue" evidence="3">
    <location>
        <position position="160"/>
    </location>
</feature>
<evidence type="ECO:0000256" key="1">
    <source>
        <dbReference type="ARBA" id="ARBA00022490"/>
    </source>
</evidence>
<dbReference type="Pfam" id="PF02634">
    <property type="entry name" value="FdhD-NarQ"/>
    <property type="match status" value="1"/>
</dbReference>
<dbReference type="GO" id="GO:0016783">
    <property type="term" value="F:sulfurtransferase activity"/>
    <property type="evidence" value="ECO:0007669"/>
    <property type="project" value="InterPro"/>
</dbReference>
<protein>
    <submittedName>
        <fullName evidence="3">Formate dehydrogenase family accessory protein FdhD</fullName>
    </submittedName>
</protein>
<dbReference type="Gene3D" id="3.10.20.10">
    <property type="match status" value="1"/>
</dbReference>
<comment type="caution">
    <text evidence="3">The sequence shown here is derived from an EMBL/GenBank/DDBJ whole genome shotgun (WGS) entry which is preliminary data.</text>
</comment>
<evidence type="ECO:0000256" key="2">
    <source>
        <dbReference type="ARBA" id="ARBA00023150"/>
    </source>
</evidence>
<organism evidence="3">
    <name type="scientific">Pseudomonas savastanoi pv. glycinea str. race 4</name>
    <dbReference type="NCBI Taxonomy" id="875330"/>
    <lineage>
        <taxon>Bacteria</taxon>
        <taxon>Pseudomonadati</taxon>
        <taxon>Pseudomonadota</taxon>
        <taxon>Gammaproteobacteria</taxon>
        <taxon>Pseudomonadales</taxon>
        <taxon>Pseudomonadaceae</taxon>
        <taxon>Pseudomonas</taxon>
    </lineage>
</organism>
<reference evidence="3" key="1">
    <citation type="journal article" date="2011" name="PLoS Pathog.">
        <title>Dynamic evolution of pathogenicity revealed by sequencing and comparative genomics of 19 Pseudomonas syringae isolates.</title>
        <authorList>
            <person name="Baltrus D.A."/>
            <person name="Nishimura M.T."/>
            <person name="Romanchuk A."/>
            <person name="Chang J.H."/>
            <person name="Mukhtar M.S."/>
            <person name="Cherkis K."/>
            <person name="Roach J."/>
            <person name="Grant S.R."/>
            <person name="Jones C.D."/>
            <person name="Dangl J.L."/>
        </authorList>
    </citation>
    <scope>NUCLEOTIDE SEQUENCE [LARGE SCALE GENOMIC DNA]</scope>
    <source>
        <strain>race 4</strain>
        <strain evidence="3">Race 4</strain>
    </source>
</reference>
<dbReference type="HOGENOM" id="CLU_1819959_0_0_6"/>
<dbReference type="InterPro" id="IPR003786">
    <property type="entry name" value="FdhD"/>
</dbReference>
<evidence type="ECO:0000313" key="3">
    <source>
        <dbReference type="EMBL" id="EGH06109.1"/>
    </source>
</evidence>
<keyword evidence="1" id="KW-0963">Cytoplasm</keyword>
<dbReference type="AlphaFoldDB" id="F3BY59"/>
<gene>
    <name evidence="3" type="ORF">Pgy4_00195</name>
</gene>
<dbReference type="EMBL" id="ADWY01000009">
    <property type="protein sequence ID" value="EGH06109.1"/>
    <property type="molecule type" value="Genomic_DNA"/>
</dbReference>
<keyword evidence="2" id="KW-0501">Molybdenum cofactor biosynthesis</keyword>
<dbReference type="GO" id="GO:0006777">
    <property type="term" value="P:Mo-molybdopterin cofactor biosynthetic process"/>
    <property type="evidence" value="ECO:0007669"/>
    <property type="project" value="UniProtKB-KW"/>
</dbReference>
<dbReference type="PANTHER" id="PTHR30592:SF1">
    <property type="entry name" value="SULFUR CARRIER PROTEIN FDHD"/>
    <property type="match status" value="1"/>
</dbReference>
<name>F3BY59_PSESG</name>
<sequence length="160" mass="17048">MPVTRKVSSASFVTPAPEASQSYSYSNLEGTDSARNELAEEVALAIAYNGISQAVMLVSPTDLEDFIVGFSLGSGIIASHDEIYDFKISGCGSAMQAEVEIASRAFWKLKQQRRQLAGTSGCGLCGVEAVEQALPDLKALPGAPLPPIEWLEGLRQRIGE</sequence>
<accession>F3BY59</accession>
<dbReference type="SUPFAM" id="SSF53927">
    <property type="entry name" value="Cytidine deaminase-like"/>
    <property type="match status" value="1"/>
</dbReference>